<feature type="domain" description="Solute-binding protein family 5" evidence="1">
    <location>
        <begin position="70"/>
        <end position="431"/>
    </location>
</feature>
<reference evidence="2 3" key="1">
    <citation type="submission" date="2020-02" db="EMBL/GenBank/DDBJ databases">
        <title>Sequencing the genomes of 1000 actinobacteria strains.</title>
        <authorList>
            <person name="Klenk H.-P."/>
        </authorList>
    </citation>
    <scope>NUCLEOTIDE SEQUENCE [LARGE SCALE GENOMIC DNA]</scope>
    <source>
        <strain evidence="2 3">DSM 19609</strain>
    </source>
</reference>
<evidence type="ECO:0000259" key="1">
    <source>
        <dbReference type="Pfam" id="PF00496"/>
    </source>
</evidence>
<gene>
    <name evidence="2" type="ORF">FB473_001341</name>
</gene>
<dbReference type="Gene3D" id="3.10.105.10">
    <property type="entry name" value="Dipeptide-binding Protein, Domain 3"/>
    <property type="match status" value="1"/>
</dbReference>
<organism evidence="2 3">
    <name type="scientific">Brooklawnia cerclae</name>
    <dbReference type="NCBI Taxonomy" id="349934"/>
    <lineage>
        <taxon>Bacteria</taxon>
        <taxon>Bacillati</taxon>
        <taxon>Actinomycetota</taxon>
        <taxon>Actinomycetes</taxon>
        <taxon>Propionibacteriales</taxon>
        <taxon>Propionibacteriaceae</taxon>
        <taxon>Brooklawnia</taxon>
    </lineage>
</organism>
<keyword evidence="3" id="KW-1185">Reference proteome</keyword>
<dbReference type="PANTHER" id="PTHR30290">
    <property type="entry name" value="PERIPLASMIC BINDING COMPONENT OF ABC TRANSPORTER"/>
    <property type="match status" value="1"/>
</dbReference>
<dbReference type="PIRSF" id="PIRSF002741">
    <property type="entry name" value="MppA"/>
    <property type="match status" value="1"/>
</dbReference>
<dbReference type="Proteomes" id="UP000749311">
    <property type="component" value="Unassembled WGS sequence"/>
</dbReference>
<evidence type="ECO:0000313" key="3">
    <source>
        <dbReference type="Proteomes" id="UP000749311"/>
    </source>
</evidence>
<dbReference type="Pfam" id="PF00496">
    <property type="entry name" value="SBP_bac_5"/>
    <property type="match status" value="1"/>
</dbReference>
<protein>
    <submittedName>
        <fullName evidence="2">Peptide/nickel transport system substrate-binding protein</fullName>
    </submittedName>
</protein>
<name>A0ABX0SJ78_9ACTN</name>
<comment type="caution">
    <text evidence="2">The sequence shown here is derived from an EMBL/GenBank/DDBJ whole genome shotgun (WGS) entry which is preliminary data.</text>
</comment>
<evidence type="ECO:0000313" key="2">
    <source>
        <dbReference type="EMBL" id="NIH56696.1"/>
    </source>
</evidence>
<dbReference type="Gene3D" id="3.40.190.10">
    <property type="entry name" value="Periplasmic binding protein-like II"/>
    <property type="match status" value="1"/>
</dbReference>
<dbReference type="PANTHER" id="PTHR30290:SF81">
    <property type="entry name" value="OLIGOPEPTIDE-BINDING PROTEIN OPPA"/>
    <property type="match status" value="1"/>
</dbReference>
<sequence>MAAAVLLITAGCGSSGTSSDAGSQSGESPTTLTLATGFSIDDIDPLDNGFWGNEFGWSELLMRPVLGGDPEPWLLEKLESVDDLTWRLTLKDGIRFQNGDPLDAQALAAVMAYQLTENSGLAPIADATVEATGDLEVTLTTSAPAPNMPFTLADESKFVIYDQDAYEGAKGDPEALIAAQIYTGPYVVESLDSQELVMPADSDYWGGTPALQEVTVKFIAEEDSRILAVQNGEADLALYPPTKAAKNLAGREDSYWVTGTPKGPTFQLNLNQNQPELADVDVRKAVLNGIDYRELAEDVMGGLYQVATGMYSPNASYAVDIQQTDLDAAASYLAAAGYQKDDSGRMVKDGQLLTLTLLTYPSQPDTDTLALAIQSELKELGITIEINQVPDLSAAMSDSGTDWDLAIAGNGTTSFAGDPISSLQNYFASDGPKNFYGIDDPELDTLIDQVAVEMDTDQRDELLREIQSRVGDGAYMGFLGMRIPGVVAGPAWAGYQVPTANLWVDADTSADA</sequence>
<accession>A0ABX0SJ78</accession>
<dbReference type="SUPFAM" id="SSF53850">
    <property type="entry name" value="Periplasmic binding protein-like II"/>
    <property type="match status" value="1"/>
</dbReference>
<proteinExistence type="predicted"/>
<dbReference type="EMBL" id="JAAMOZ010000001">
    <property type="protein sequence ID" value="NIH56696.1"/>
    <property type="molecule type" value="Genomic_DNA"/>
</dbReference>
<dbReference type="InterPro" id="IPR039424">
    <property type="entry name" value="SBP_5"/>
</dbReference>
<dbReference type="RefSeq" id="WP_167165826.1">
    <property type="nucleotide sequence ID" value="NZ_BAAAOO010000015.1"/>
</dbReference>
<dbReference type="InterPro" id="IPR000914">
    <property type="entry name" value="SBP_5_dom"/>
</dbReference>
<dbReference type="InterPro" id="IPR030678">
    <property type="entry name" value="Peptide/Ni-bd"/>
</dbReference>